<proteinExistence type="predicted"/>
<protein>
    <submittedName>
        <fullName evidence="2">Uncharacterized protein</fullName>
    </submittedName>
</protein>
<accession>A0A8H6DSJ7</accession>
<evidence type="ECO:0000313" key="3">
    <source>
        <dbReference type="Proteomes" id="UP000624244"/>
    </source>
</evidence>
<comment type="caution">
    <text evidence="2">The sequence shown here is derived from an EMBL/GenBank/DDBJ whole genome shotgun (WGS) entry which is preliminary data.</text>
</comment>
<keyword evidence="1" id="KW-0812">Transmembrane</keyword>
<dbReference type="AlphaFoldDB" id="A0A8H6DSJ7"/>
<keyword evidence="1" id="KW-0472">Membrane</keyword>
<reference evidence="2" key="1">
    <citation type="submission" date="2019-11" db="EMBL/GenBank/DDBJ databases">
        <title>Bipolaris sorokiniana Genome sequencing.</title>
        <authorList>
            <person name="Wang H."/>
        </authorList>
    </citation>
    <scope>NUCLEOTIDE SEQUENCE</scope>
</reference>
<sequence>MAVNTRIGQDTIRSGLAGRNMSLPLGVVRVGLAEMGYSNTSNRLIISFDVLQASPMLCVAASPEFESSVCMTCSPPTGSRARIATRTLIHEQRTWILSIYPWWGNALRTEAFKLTLDKTLGMCKPCTIQEASCRESWACWVLRSEKKKTSRACVGVCVCECVCVCVCVSSAVLICSHISERSAGLHPSIIDGSSSTWST</sequence>
<gene>
    <name evidence="2" type="ORF">GGP41_004868</name>
</gene>
<name>A0A8H6DSJ7_COCSA</name>
<evidence type="ECO:0000256" key="1">
    <source>
        <dbReference type="SAM" id="Phobius"/>
    </source>
</evidence>
<organism evidence="2 3">
    <name type="scientific">Cochliobolus sativus</name>
    <name type="common">Common root rot and spot blotch fungus</name>
    <name type="synonym">Bipolaris sorokiniana</name>
    <dbReference type="NCBI Taxonomy" id="45130"/>
    <lineage>
        <taxon>Eukaryota</taxon>
        <taxon>Fungi</taxon>
        <taxon>Dikarya</taxon>
        <taxon>Ascomycota</taxon>
        <taxon>Pezizomycotina</taxon>
        <taxon>Dothideomycetes</taxon>
        <taxon>Pleosporomycetidae</taxon>
        <taxon>Pleosporales</taxon>
        <taxon>Pleosporineae</taxon>
        <taxon>Pleosporaceae</taxon>
        <taxon>Bipolaris</taxon>
    </lineage>
</organism>
<feature type="transmembrane region" description="Helical" evidence="1">
    <location>
        <begin position="152"/>
        <end position="174"/>
    </location>
</feature>
<dbReference type="Proteomes" id="UP000624244">
    <property type="component" value="Unassembled WGS sequence"/>
</dbReference>
<keyword evidence="1" id="KW-1133">Transmembrane helix</keyword>
<dbReference type="EMBL" id="WNKQ01000015">
    <property type="protein sequence ID" value="KAF5846871.1"/>
    <property type="molecule type" value="Genomic_DNA"/>
</dbReference>
<evidence type="ECO:0000313" key="2">
    <source>
        <dbReference type="EMBL" id="KAF5846871.1"/>
    </source>
</evidence>